<protein>
    <recommendedName>
        <fullName evidence="3">RRM domain-containing protein</fullName>
    </recommendedName>
</protein>
<dbReference type="Pfam" id="PF00076">
    <property type="entry name" value="RRM_1"/>
    <property type="match status" value="1"/>
</dbReference>
<dbReference type="InterPro" id="IPR035979">
    <property type="entry name" value="RBD_domain_sf"/>
</dbReference>
<accession>A0A835YSE2</accession>
<dbReference type="PANTHER" id="PTHR48025">
    <property type="entry name" value="OS02G0815200 PROTEIN"/>
    <property type="match status" value="1"/>
</dbReference>
<proteinExistence type="predicted"/>
<keyword evidence="1 2" id="KW-0694">RNA-binding</keyword>
<name>A0A835YSE2_9STRA</name>
<dbReference type="Proteomes" id="UP000664859">
    <property type="component" value="Unassembled WGS sequence"/>
</dbReference>
<evidence type="ECO:0000313" key="5">
    <source>
        <dbReference type="Proteomes" id="UP000664859"/>
    </source>
</evidence>
<gene>
    <name evidence="4" type="ORF">JKP88DRAFT_223031</name>
</gene>
<evidence type="ECO:0000256" key="2">
    <source>
        <dbReference type="PROSITE-ProRule" id="PRU00176"/>
    </source>
</evidence>
<comment type="caution">
    <text evidence="4">The sequence shown here is derived from an EMBL/GenBank/DDBJ whole genome shotgun (WGS) entry which is preliminary data.</text>
</comment>
<dbReference type="InterPro" id="IPR011723">
    <property type="entry name" value="Znf/thioredoxin_put"/>
</dbReference>
<sequence>MGDPYIKCGSCSAVYTIDPQMLGERGRRVQCSVCDHSWFQASERVFRLGNGFSMKDFPEEKLAAIKANIEQGLTAGGAPKGNGRKGEMTMFVGNLPFSFGEKDLSDLFADHGEVVSAVIIKDNMDRSKGYGFVEMLNKAQGQAAMDTLHNYQINGRPITVRDGSTSRDGNRR</sequence>
<dbReference type="InterPro" id="IPR012677">
    <property type="entry name" value="Nucleotide-bd_a/b_plait_sf"/>
</dbReference>
<dbReference type="InterPro" id="IPR000504">
    <property type="entry name" value="RRM_dom"/>
</dbReference>
<dbReference type="PANTHER" id="PTHR48025:SF1">
    <property type="entry name" value="RRM DOMAIN-CONTAINING PROTEIN"/>
    <property type="match status" value="1"/>
</dbReference>
<dbReference type="GO" id="GO:0005634">
    <property type="term" value="C:nucleus"/>
    <property type="evidence" value="ECO:0007669"/>
    <property type="project" value="TreeGrafter"/>
</dbReference>
<keyword evidence="5" id="KW-1185">Reference proteome</keyword>
<dbReference type="Gene3D" id="3.30.70.330">
    <property type="match status" value="1"/>
</dbReference>
<evidence type="ECO:0000259" key="3">
    <source>
        <dbReference type="PROSITE" id="PS50102"/>
    </source>
</evidence>
<dbReference type="EMBL" id="JAFCMP010000379">
    <property type="protein sequence ID" value="KAG5180570.1"/>
    <property type="molecule type" value="Genomic_DNA"/>
</dbReference>
<reference evidence="4" key="1">
    <citation type="submission" date="2021-02" db="EMBL/GenBank/DDBJ databases">
        <title>First Annotated Genome of the Yellow-green Alga Tribonema minus.</title>
        <authorList>
            <person name="Mahan K.M."/>
        </authorList>
    </citation>
    <scope>NUCLEOTIDE SEQUENCE</scope>
    <source>
        <strain evidence="4">UTEX B ZZ1240</strain>
    </source>
</reference>
<dbReference type="InterPro" id="IPR050502">
    <property type="entry name" value="Euk_RNA-bind_prot"/>
</dbReference>
<evidence type="ECO:0000313" key="4">
    <source>
        <dbReference type="EMBL" id="KAG5180570.1"/>
    </source>
</evidence>
<organism evidence="4 5">
    <name type="scientific">Tribonema minus</name>
    <dbReference type="NCBI Taxonomy" id="303371"/>
    <lineage>
        <taxon>Eukaryota</taxon>
        <taxon>Sar</taxon>
        <taxon>Stramenopiles</taxon>
        <taxon>Ochrophyta</taxon>
        <taxon>PX clade</taxon>
        <taxon>Xanthophyceae</taxon>
        <taxon>Tribonematales</taxon>
        <taxon>Tribonemataceae</taxon>
        <taxon>Tribonema</taxon>
    </lineage>
</organism>
<dbReference type="SUPFAM" id="SSF54928">
    <property type="entry name" value="RNA-binding domain, RBD"/>
    <property type="match status" value="1"/>
</dbReference>
<dbReference type="SMART" id="SM00360">
    <property type="entry name" value="RRM"/>
    <property type="match status" value="1"/>
</dbReference>
<dbReference type="GO" id="GO:0003729">
    <property type="term" value="F:mRNA binding"/>
    <property type="evidence" value="ECO:0007669"/>
    <property type="project" value="TreeGrafter"/>
</dbReference>
<feature type="domain" description="RRM" evidence="3">
    <location>
        <begin position="88"/>
        <end position="165"/>
    </location>
</feature>
<evidence type="ECO:0000256" key="1">
    <source>
        <dbReference type="ARBA" id="ARBA00022884"/>
    </source>
</evidence>
<dbReference type="NCBIfam" id="TIGR02098">
    <property type="entry name" value="MJ0042_CXXC"/>
    <property type="match status" value="1"/>
</dbReference>
<dbReference type="CDD" id="cd00590">
    <property type="entry name" value="RRM_SF"/>
    <property type="match status" value="1"/>
</dbReference>
<dbReference type="OrthoDB" id="439808at2759"/>
<dbReference type="AlphaFoldDB" id="A0A835YSE2"/>
<dbReference type="Pfam" id="PF13717">
    <property type="entry name" value="Zn_ribbon_4"/>
    <property type="match status" value="1"/>
</dbReference>
<dbReference type="PROSITE" id="PS50102">
    <property type="entry name" value="RRM"/>
    <property type="match status" value="1"/>
</dbReference>